<keyword evidence="2" id="KW-0472">Membrane</keyword>
<feature type="domain" description="Low molecular weight protein antigen 6 PH" evidence="3">
    <location>
        <begin position="110"/>
        <end position="180"/>
    </location>
</feature>
<reference evidence="4 5" key="1">
    <citation type="submission" date="2019-11" db="EMBL/GenBank/DDBJ databases">
        <title>Complete genome sequence of Corynebacterium kalinowskii 1959, a novel Corynebacterium species isolated from soil of a small paddock in Vilsendorf, Germany.</title>
        <authorList>
            <person name="Schaffert L."/>
            <person name="Ruwe M."/>
            <person name="Milse J."/>
            <person name="Hanuschka K."/>
            <person name="Ortseifen V."/>
            <person name="Droste J."/>
            <person name="Brandt D."/>
            <person name="Schlueter L."/>
            <person name="Kutter Y."/>
            <person name="Vinke S."/>
            <person name="Viehoefer P."/>
            <person name="Jacob L."/>
            <person name="Luebke N.-C."/>
            <person name="Schulte-Berndt E."/>
            <person name="Hain C."/>
            <person name="Linder M."/>
            <person name="Schmidt P."/>
            <person name="Wollenschlaeger L."/>
            <person name="Luttermann T."/>
            <person name="Thieme E."/>
            <person name="Hassa J."/>
            <person name="Haak M."/>
            <person name="Wittchen M."/>
            <person name="Mentz A."/>
            <person name="Persicke M."/>
            <person name="Busche T."/>
            <person name="Ruckert C."/>
        </authorList>
    </citation>
    <scope>NUCLEOTIDE SEQUENCE [LARGE SCALE GENOMIC DNA]</scope>
    <source>
        <strain evidence="4 5">2039</strain>
    </source>
</reference>
<feature type="transmembrane region" description="Helical" evidence="2">
    <location>
        <begin position="90"/>
        <end position="108"/>
    </location>
</feature>
<evidence type="ECO:0000313" key="4">
    <source>
        <dbReference type="EMBL" id="QGU07485.1"/>
    </source>
</evidence>
<dbReference type="KEGG" id="cok:COCCU_07760"/>
<feature type="region of interest" description="Disordered" evidence="1">
    <location>
        <begin position="1"/>
        <end position="22"/>
    </location>
</feature>
<name>A0A6B8W871_9CORY</name>
<sequence>MDAKNSDTPNVDPQRGADAGQKLGDRQIHAYTAADAGAMTSDKPWELVATSKRLKLVAVILVILIMAVHIFMGVTVGIGYTGAAITPIDQFAFIGVGIIISVAAFLGLSRPRVRVNADGVEVRNLIGSRFYPWTVVYGLSFPKGHRIARLELPEFEYVPVWALQSMDGEQVVRDVAKFRDLEAKYMPQD</sequence>
<protein>
    <recommendedName>
        <fullName evidence="3">Low molecular weight protein antigen 6 PH domain-containing protein</fullName>
    </recommendedName>
</protein>
<evidence type="ECO:0000259" key="3">
    <source>
        <dbReference type="Pfam" id="PF10756"/>
    </source>
</evidence>
<keyword evidence="5" id="KW-1185">Reference proteome</keyword>
<feature type="transmembrane region" description="Helical" evidence="2">
    <location>
        <begin position="56"/>
        <end position="78"/>
    </location>
</feature>
<dbReference type="RefSeq" id="WP_407924130.1">
    <property type="nucleotide sequence ID" value="NZ_CP046455.1"/>
</dbReference>
<gene>
    <name evidence="4" type="ORF">COCCU_07760</name>
</gene>
<evidence type="ECO:0000256" key="2">
    <source>
        <dbReference type="SAM" id="Phobius"/>
    </source>
</evidence>
<dbReference type="Proteomes" id="UP000424462">
    <property type="component" value="Chromosome"/>
</dbReference>
<feature type="compositionally biased region" description="Polar residues" evidence="1">
    <location>
        <begin position="1"/>
        <end position="11"/>
    </location>
</feature>
<proteinExistence type="predicted"/>
<dbReference type="Pfam" id="PF10756">
    <property type="entry name" value="bPH_6"/>
    <property type="match status" value="1"/>
</dbReference>
<evidence type="ECO:0000256" key="1">
    <source>
        <dbReference type="SAM" id="MobiDB-lite"/>
    </source>
</evidence>
<dbReference type="EMBL" id="CP046455">
    <property type="protein sequence ID" value="QGU07485.1"/>
    <property type="molecule type" value="Genomic_DNA"/>
</dbReference>
<keyword evidence="2" id="KW-1133">Transmembrane helix</keyword>
<accession>A0A6B8W871</accession>
<keyword evidence="2" id="KW-0812">Transmembrane</keyword>
<evidence type="ECO:0000313" key="5">
    <source>
        <dbReference type="Proteomes" id="UP000424462"/>
    </source>
</evidence>
<dbReference type="AlphaFoldDB" id="A0A6B8W871"/>
<dbReference type="InterPro" id="IPR019692">
    <property type="entry name" value="CFP-6_PH"/>
</dbReference>
<organism evidence="4 5">
    <name type="scientific">Corynebacterium occultum</name>
    <dbReference type="NCBI Taxonomy" id="2675219"/>
    <lineage>
        <taxon>Bacteria</taxon>
        <taxon>Bacillati</taxon>
        <taxon>Actinomycetota</taxon>
        <taxon>Actinomycetes</taxon>
        <taxon>Mycobacteriales</taxon>
        <taxon>Corynebacteriaceae</taxon>
        <taxon>Corynebacterium</taxon>
    </lineage>
</organism>